<dbReference type="SUPFAM" id="SSF53850">
    <property type="entry name" value="Periplasmic binding protein-like II"/>
    <property type="match status" value="1"/>
</dbReference>
<protein>
    <submittedName>
        <fullName evidence="6">HTH-type transcriptional regulator GltC</fullName>
    </submittedName>
</protein>
<dbReference type="Gene3D" id="1.10.10.10">
    <property type="entry name" value="Winged helix-like DNA-binding domain superfamily/Winged helix DNA-binding domain"/>
    <property type="match status" value="1"/>
</dbReference>
<feature type="domain" description="HTH lysR-type" evidence="5">
    <location>
        <begin position="1"/>
        <end position="60"/>
    </location>
</feature>
<sequence>MYLHDFEYFNQLILQKSFSKVAEYFHVSQPTISSAIKRLETELNTTLVIRDRSHNELIVTPSGEQFANHVATILNEWRVSKAEIDRLNRQQLFFGIPPIIQNSYFAKIAHALQQRKMLADITLVEAESSILRRRLLAGEIDLALLGTITIDNDPEIARTELGRSPFRIFLSKDHPLATKTDGLYFADLKKENFIIFASSFAHTEAIRIMAHQNHFTPKIIFQSHDINFLMNMVAENVAITFLTEVATPNRDDIVGIPILDEVQPAFITSLVHRTNHMLTPTQTALLGVIDNLYRQ</sequence>
<dbReference type="RefSeq" id="WP_230096731.1">
    <property type="nucleotide sequence ID" value="NZ_CAKKNS010000003.1"/>
</dbReference>
<reference evidence="6 7" key="1">
    <citation type="submission" date="2021-11" db="EMBL/GenBank/DDBJ databases">
        <authorList>
            <person name="Depoorter E."/>
        </authorList>
    </citation>
    <scope>NUCLEOTIDE SEQUENCE [LARGE SCALE GENOMIC DNA]</scope>
    <source>
        <strain evidence="6 7">LMG 24289</strain>
    </source>
</reference>
<keyword evidence="2" id="KW-0805">Transcription regulation</keyword>
<evidence type="ECO:0000256" key="4">
    <source>
        <dbReference type="ARBA" id="ARBA00023163"/>
    </source>
</evidence>
<dbReference type="InterPro" id="IPR005119">
    <property type="entry name" value="LysR_subst-bd"/>
</dbReference>
<organism evidence="6 7">
    <name type="scientific">Periweissella fabaria</name>
    <dbReference type="NCBI Taxonomy" id="546157"/>
    <lineage>
        <taxon>Bacteria</taxon>
        <taxon>Bacillati</taxon>
        <taxon>Bacillota</taxon>
        <taxon>Bacilli</taxon>
        <taxon>Lactobacillales</taxon>
        <taxon>Lactobacillaceae</taxon>
        <taxon>Periweissella</taxon>
    </lineage>
</organism>
<keyword evidence="7" id="KW-1185">Reference proteome</keyword>
<dbReference type="Proteomes" id="UP000789707">
    <property type="component" value="Unassembled WGS sequence"/>
</dbReference>
<proteinExistence type="inferred from homology"/>
<dbReference type="Gene3D" id="3.40.190.290">
    <property type="match status" value="1"/>
</dbReference>
<dbReference type="SUPFAM" id="SSF46785">
    <property type="entry name" value="Winged helix' DNA-binding domain"/>
    <property type="match status" value="1"/>
</dbReference>
<dbReference type="PANTHER" id="PTHR30419">
    <property type="entry name" value="HTH-TYPE TRANSCRIPTIONAL REGULATOR YBHD"/>
    <property type="match status" value="1"/>
</dbReference>
<gene>
    <name evidence="6" type="primary">gltC_2</name>
    <name evidence="6" type="ORF">WFA24289_01005</name>
</gene>
<accession>A0ABM8Z5U2</accession>
<evidence type="ECO:0000256" key="3">
    <source>
        <dbReference type="ARBA" id="ARBA00023125"/>
    </source>
</evidence>
<dbReference type="InterPro" id="IPR036388">
    <property type="entry name" value="WH-like_DNA-bd_sf"/>
</dbReference>
<dbReference type="Pfam" id="PF03466">
    <property type="entry name" value="LysR_substrate"/>
    <property type="match status" value="1"/>
</dbReference>
<evidence type="ECO:0000256" key="2">
    <source>
        <dbReference type="ARBA" id="ARBA00023015"/>
    </source>
</evidence>
<evidence type="ECO:0000256" key="1">
    <source>
        <dbReference type="ARBA" id="ARBA00009437"/>
    </source>
</evidence>
<comment type="caution">
    <text evidence="6">The sequence shown here is derived from an EMBL/GenBank/DDBJ whole genome shotgun (WGS) entry which is preliminary data.</text>
</comment>
<keyword evidence="3" id="KW-0238">DNA-binding</keyword>
<dbReference type="EMBL" id="CAKKNS010000003">
    <property type="protein sequence ID" value="CAH0416694.1"/>
    <property type="molecule type" value="Genomic_DNA"/>
</dbReference>
<evidence type="ECO:0000313" key="7">
    <source>
        <dbReference type="Proteomes" id="UP000789707"/>
    </source>
</evidence>
<evidence type="ECO:0000313" key="6">
    <source>
        <dbReference type="EMBL" id="CAH0416694.1"/>
    </source>
</evidence>
<dbReference type="Pfam" id="PF00126">
    <property type="entry name" value="HTH_1"/>
    <property type="match status" value="1"/>
</dbReference>
<evidence type="ECO:0000259" key="5">
    <source>
        <dbReference type="PROSITE" id="PS50931"/>
    </source>
</evidence>
<dbReference type="InterPro" id="IPR000847">
    <property type="entry name" value="LysR_HTH_N"/>
</dbReference>
<dbReference type="PROSITE" id="PS50931">
    <property type="entry name" value="HTH_LYSR"/>
    <property type="match status" value="1"/>
</dbReference>
<dbReference type="InterPro" id="IPR050950">
    <property type="entry name" value="HTH-type_LysR_regulators"/>
</dbReference>
<dbReference type="PRINTS" id="PR00039">
    <property type="entry name" value="HTHLYSR"/>
</dbReference>
<name>A0ABM8Z5U2_9LACO</name>
<keyword evidence="4" id="KW-0804">Transcription</keyword>
<dbReference type="PANTHER" id="PTHR30419:SF8">
    <property type="entry name" value="NITROGEN ASSIMILATION TRANSCRIPTIONAL ACTIVATOR-RELATED"/>
    <property type="match status" value="1"/>
</dbReference>
<dbReference type="InterPro" id="IPR036390">
    <property type="entry name" value="WH_DNA-bd_sf"/>
</dbReference>
<comment type="similarity">
    <text evidence="1">Belongs to the LysR transcriptional regulatory family.</text>
</comment>